<protein>
    <submittedName>
        <fullName evidence="9">BRCA1-associated protein</fullName>
    </submittedName>
</protein>
<evidence type="ECO:0000256" key="5">
    <source>
        <dbReference type="SAM" id="Coils"/>
    </source>
</evidence>
<feature type="region of interest" description="Disordered" evidence="6">
    <location>
        <begin position="413"/>
        <end position="450"/>
    </location>
</feature>
<evidence type="ECO:0000256" key="3">
    <source>
        <dbReference type="ARBA" id="ARBA00022833"/>
    </source>
</evidence>
<gene>
    <name evidence="9" type="primary">BRAP</name>
    <name evidence="9" type="ORF">g.20417</name>
</gene>
<dbReference type="SMART" id="SM00184">
    <property type="entry name" value="RING"/>
    <property type="match status" value="1"/>
</dbReference>
<dbReference type="GO" id="GO:0016567">
    <property type="term" value="P:protein ubiquitination"/>
    <property type="evidence" value="ECO:0007669"/>
    <property type="project" value="TreeGrafter"/>
</dbReference>
<sequence length="450" mass="51737">MATVHAGKLFSCGNHSLETTKGMLHFGDPSQTVCILSVPSTMTVRDVIQFLNPSMQEIENTRIVREVNHDSTYIVLLTFRSQEAAVQFYTNYDRAQFNSIEDHVCKLLYVTRMETFTEDPAKIEESSNCAVCLDGMYTEVESIITILCNHSFHAHCLSKWGDTSCPVCRYCQTPECQVENKCMDCSYEGESLWMCVICGYIACGRYINGHAYDHFAQTQHTYAMQLTDNQVWDYAGDNYVHRLLANKSDGKPVEVEGADAYRQAEEKVEGVQLEYTYLLTQQLESQRKYYERLMKEAEKKCQNDIAAITNDYKRVSENFEALEEKYNRLVKDNSAIEKKLKKTQANLTKTQSSLTEEKQLNISLTLNQEQFKQKLNKLAGELEEKMKRICDLEEQQRDLMFFVEARGKIENSITDNELSRSEMDTSQIILQPQPSPSTSSGMKSNRRKKK</sequence>
<dbReference type="PROSITE" id="PS50271">
    <property type="entry name" value="ZF_UBP"/>
    <property type="match status" value="1"/>
</dbReference>
<keyword evidence="3" id="KW-0862">Zinc</keyword>
<evidence type="ECO:0000256" key="4">
    <source>
        <dbReference type="PROSITE-ProRule" id="PRU00502"/>
    </source>
</evidence>
<feature type="domain" description="RING-type" evidence="7">
    <location>
        <begin position="129"/>
        <end position="169"/>
    </location>
</feature>
<dbReference type="InterPro" id="IPR013083">
    <property type="entry name" value="Znf_RING/FYVE/PHD"/>
</dbReference>
<dbReference type="Pfam" id="PF07576">
    <property type="entry name" value="BRAP2"/>
    <property type="match status" value="1"/>
</dbReference>
<dbReference type="EMBL" id="GGYP01004254">
    <property type="protein sequence ID" value="MDE49025.1"/>
    <property type="molecule type" value="Transcribed_RNA"/>
</dbReference>
<dbReference type="Pfam" id="PF13639">
    <property type="entry name" value="zf-RING_2"/>
    <property type="match status" value="1"/>
</dbReference>
<dbReference type="GO" id="GO:0005737">
    <property type="term" value="C:cytoplasm"/>
    <property type="evidence" value="ECO:0007669"/>
    <property type="project" value="TreeGrafter"/>
</dbReference>
<dbReference type="Gene3D" id="3.30.40.10">
    <property type="entry name" value="Zinc/RING finger domain, C3HC4 (zinc finger)"/>
    <property type="match status" value="2"/>
</dbReference>
<evidence type="ECO:0000256" key="6">
    <source>
        <dbReference type="SAM" id="MobiDB-lite"/>
    </source>
</evidence>
<proteinExistence type="predicted"/>
<keyword evidence="2 4" id="KW-0863">Zinc-finger</keyword>
<dbReference type="InterPro" id="IPR047243">
    <property type="entry name" value="RING-H2_BRAP2"/>
</dbReference>
<dbReference type="InterPro" id="IPR001841">
    <property type="entry name" value="Znf_RING"/>
</dbReference>
<name>A0A6G1SEX2_9ACAR</name>
<dbReference type="GO" id="GO:0007265">
    <property type="term" value="P:Ras protein signal transduction"/>
    <property type="evidence" value="ECO:0007669"/>
    <property type="project" value="TreeGrafter"/>
</dbReference>
<dbReference type="GO" id="GO:0061630">
    <property type="term" value="F:ubiquitin protein ligase activity"/>
    <property type="evidence" value="ECO:0007669"/>
    <property type="project" value="TreeGrafter"/>
</dbReference>
<accession>A0A6G1SEX2</accession>
<evidence type="ECO:0000256" key="1">
    <source>
        <dbReference type="ARBA" id="ARBA00022723"/>
    </source>
</evidence>
<evidence type="ECO:0000259" key="7">
    <source>
        <dbReference type="PROSITE" id="PS50089"/>
    </source>
</evidence>
<keyword evidence="1" id="KW-0479">Metal-binding</keyword>
<dbReference type="AlphaFoldDB" id="A0A6G1SEX2"/>
<reference evidence="9" key="1">
    <citation type="submission" date="2018-10" db="EMBL/GenBank/DDBJ databases">
        <title>Transcriptome assembly of Aceria tosichella (Wheat curl mite) Type 2.</title>
        <authorList>
            <person name="Scully E.D."/>
            <person name="Geib S.M."/>
            <person name="Palmer N.A."/>
            <person name="Gupta A.K."/>
            <person name="Sarath G."/>
            <person name="Tatineni S."/>
        </authorList>
    </citation>
    <scope>NUCLEOTIDE SEQUENCE</scope>
    <source>
        <strain evidence="9">LincolnNE</strain>
    </source>
</reference>
<evidence type="ECO:0000259" key="8">
    <source>
        <dbReference type="PROSITE" id="PS50271"/>
    </source>
</evidence>
<dbReference type="GO" id="GO:0008270">
    <property type="term" value="F:zinc ion binding"/>
    <property type="evidence" value="ECO:0007669"/>
    <property type="project" value="UniProtKB-KW"/>
</dbReference>
<dbReference type="CDD" id="cd16457">
    <property type="entry name" value="RING-H2_BRAP2"/>
    <property type="match status" value="1"/>
</dbReference>
<dbReference type="PANTHER" id="PTHR24007">
    <property type="entry name" value="BRCA1-ASSOCIATED PROTEIN"/>
    <property type="match status" value="1"/>
</dbReference>
<dbReference type="SUPFAM" id="SSF57850">
    <property type="entry name" value="RING/U-box"/>
    <property type="match status" value="2"/>
</dbReference>
<feature type="domain" description="UBP-type" evidence="8">
    <location>
        <begin position="166"/>
        <end position="259"/>
    </location>
</feature>
<dbReference type="Pfam" id="PF02148">
    <property type="entry name" value="zf-UBP"/>
    <property type="match status" value="1"/>
</dbReference>
<dbReference type="InterPro" id="IPR011422">
    <property type="entry name" value="BRAP2/ETP1_RRM"/>
</dbReference>
<dbReference type="SMART" id="SM00290">
    <property type="entry name" value="ZnF_UBP"/>
    <property type="match status" value="1"/>
</dbReference>
<dbReference type="InterPro" id="IPR001607">
    <property type="entry name" value="Znf_UBP"/>
</dbReference>
<evidence type="ECO:0000313" key="9">
    <source>
        <dbReference type="EMBL" id="MDE49025.1"/>
    </source>
</evidence>
<dbReference type="PROSITE" id="PS50089">
    <property type="entry name" value="ZF_RING_2"/>
    <property type="match status" value="1"/>
</dbReference>
<feature type="coiled-coil region" evidence="5">
    <location>
        <begin position="280"/>
        <end position="388"/>
    </location>
</feature>
<feature type="compositionally biased region" description="Polar residues" evidence="6">
    <location>
        <begin position="424"/>
        <end position="443"/>
    </location>
</feature>
<dbReference type="PANTHER" id="PTHR24007:SF7">
    <property type="entry name" value="BRCA1-ASSOCIATED PROTEIN"/>
    <property type="match status" value="1"/>
</dbReference>
<organism evidence="9">
    <name type="scientific">Aceria tosichella</name>
    <name type="common">wheat curl mite</name>
    <dbReference type="NCBI Taxonomy" id="561515"/>
    <lineage>
        <taxon>Eukaryota</taxon>
        <taxon>Metazoa</taxon>
        <taxon>Ecdysozoa</taxon>
        <taxon>Arthropoda</taxon>
        <taxon>Chelicerata</taxon>
        <taxon>Arachnida</taxon>
        <taxon>Acari</taxon>
        <taxon>Acariformes</taxon>
        <taxon>Trombidiformes</taxon>
        <taxon>Prostigmata</taxon>
        <taxon>Eupodina</taxon>
        <taxon>Eriophyoidea</taxon>
        <taxon>Eriophyidae</taxon>
        <taxon>Eriophyinae</taxon>
        <taxon>Aceriini</taxon>
        <taxon>Aceria</taxon>
    </lineage>
</organism>
<evidence type="ECO:0000256" key="2">
    <source>
        <dbReference type="ARBA" id="ARBA00022771"/>
    </source>
</evidence>
<keyword evidence="5" id="KW-0175">Coiled coil</keyword>